<keyword evidence="4" id="KW-0408">Iron</keyword>
<sequence>MKKILVTLCVLISGILSHHSHGQSYDIVIYGGTSAGVAAAIQASRMNKSVVLIEPTHRLGGLTTGGLGQTDIGKKQAIGGISREFYQEIKAYYNQPENWKWQQKSEYMDGGQTRTQAGEDAMWTFEPSAALKVYHKMLEGEKIDIVYGERLLRSEAGVKKSNGAIQSITMESGKTFKGKMFMDATYEGDLMATAGVSYTVGRESNAQYKESLNGVQANYWSVTLKGKASRNAKNHNFVPGVDPYVEKGNPESGLLPYIIEGGPGIDGSGDKKVQAYGFRMCLTDHPDNRIPFQKPEGYQEINYELLFRNFEAGETVLPWINSTMPNRKTDTNNRQGFSTDFVGQNHDYPEASYEEREKIVEAHRTYQQGLMWTLANHPRIPEKVRNVYSQWGTSKDEFERGDGWQNQLYIREARRMVSDLVMTQQHCERIEVIDDAVGLAAYGMDSHNIQRYVDHNGYVQNEGNVEAHVDGPYPISYRAIIPKKTEATNLFVPVCLSASHIAFGSIRMEPVFMVLGQSSAIAASLAIDAGVSVQDLPYERLKSELTANKQRLE</sequence>
<dbReference type="RefSeq" id="WP_206568198.1">
    <property type="nucleotide sequence ID" value="NZ_JAFKCW010000001.1"/>
</dbReference>
<reference evidence="6 7" key="1">
    <citation type="submission" date="2021-03" db="EMBL/GenBank/DDBJ databases">
        <title>novel species isolated from a fishpond in China.</title>
        <authorList>
            <person name="Lu H."/>
            <person name="Cai Z."/>
        </authorList>
    </citation>
    <scope>NUCLEOTIDE SEQUENCE [LARGE SCALE GENOMIC DNA]</scope>
    <source>
        <strain evidence="6 7">JCM 31546</strain>
    </source>
</reference>
<keyword evidence="2" id="KW-0479">Metal-binding</keyword>
<keyword evidence="7" id="KW-1185">Reference proteome</keyword>
<dbReference type="SUPFAM" id="SSF51905">
    <property type="entry name" value="FAD/NAD(P)-binding domain"/>
    <property type="match status" value="1"/>
</dbReference>
<dbReference type="Gene3D" id="3.50.50.60">
    <property type="entry name" value="FAD/NAD(P)-binding domain"/>
    <property type="match status" value="1"/>
</dbReference>
<evidence type="ECO:0000256" key="1">
    <source>
        <dbReference type="ARBA" id="ARBA00022485"/>
    </source>
</evidence>
<evidence type="ECO:0000313" key="6">
    <source>
        <dbReference type="EMBL" id="MBN7800243.1"/>
    </source>
</evidence>
<keyword evidence="3" id="KW-0560">Oxidoreductase</keyword>
<evidence type="ECO:0000313" key="7">
    <source>
        <dbReference type="Proteomes" id="UP000664698"/>
    </source>
</evidence>
<evidence type="ECO:0000256" key="2">
    <source>
        <dbReference type="ARBA" id="ARBA00022723"/>
    </source>
</evidence>
<dbReference type="Proteomes" id="UP000664698">
    <property type="component" value="Unassembled WGS sequence"/>
</dbReference>
<dbReference type="InterPro" id="IPR036188">
    <property type="entry name" value="FAD/NAD-bd_sf"/>
</dbReference>
<evidence type="ECO:0000256" key="5">
    <source>
        <dbReference type="ARBA" id="ARBA00023014"/>
    </source>
</evidence>
<protein>
    <submittedName>
        <fullName evidence="6">FAD-dependent oxidoreductase</fullName>
    </submittedName>
</protein>
<dbReference type="InterPro" id="IPR039650">
    <property type="entry name" value="HdrA-like"/>
</dbReference>
<dbReference type="PANTHER" id="PTHR43498">
    <property type="entry name" value="FERREDOXIN:COB-COM HETERODISULFIDE REDUCTASE SUBUNIT A"/>
    <property type="match status" value="1"/>
</dbReference>
<accession>A0ABS3BM47</accession>
<gene>
    <name evidence="6" type="ORF">J0A67_05185</name>
</gene>
<keyword evidence="1" id="KW-0004">4Fe-4S</keyword>
<organism evidence="6 7">
    <name type="scientific">Algoriphagus aestuariicola</name>
    <dbReference type="NCBI Taxonomy" id="1852016"/>
    <lineage>
        <taxon>Bacteria</taxon>
        <taxon>Pseudomonadati</taxon>
        <taxon>Bacteroidota</taxon>
        <taxon>Cytophagia</taxon>
        <taxon>Cytophagales</taxon>
        <taxon>Cyclobacteriaceae</taxon>
        <taxon>Algoriphagus</taxon>
    </lineage>
</organism>
<evidence type="ECO:0000256" key="3">
    <source>
        <dbReference type="ARBA" id="ARBA00023002"/>
    </source>
</evidence>
<dbReference type="PANTHER" id="PTHR43498:SF1">
    <property type="entry name" value="COB--COM HETERODISULFIDE REDUCTASE IRON-SULFUR SUBUNIT A"/>
    <property type="match status" value="1"/>
</dbReference>
<keyword evidence="5" id="KW-0411">Iron-sulfur</keyword>
<comment type="caution">
    <text evidence="6">The sequence shown here is derived from an EMBL/GenBank/DDBJ whole genome shotgun (WGS) entry which is preliminary data.</text>
</comment>
<name>A0ABS3BM47_9BACT</name>
<evidence type="ECO:0000256" key="4">
    <source>
        <dbReference type="ARBA" id="ARBA00023004"/>
    </source>
</evidence>
<dbReference type="Pfam" id="PF12831">
    <property type="entry name" value="FAD_oxidored"/>
    <property type="match status" value="1"/>
</dbReference>
<dbReference type="EMBL" id="JAFKCW010000001">
    <property type="protein sequence ID" value="MBN7800243.1"/>
    <property type="molecule type" value="Genomic_DNA"/>
</dbReference>
<proteinExistence type="predicted"/>